<dbReference type="PANTHER" id="PTHR10192">
    <property type="entry name" value="MOLYBDOPTERIN BIOSYNTHESIS PROTEIN"/>
    <property type="match status" value="1"/>
</dbReference>
<dbReference type="AlphaFoldDB" id="A0A8J6QUC8"/>
<dbReference type="InterPro" id="IPR005111">
    <property type="entry name" value="MoeA_C_domain_IV"/>
</dbReference>
<keyword evidence="5 11" id="KW-0500">Molybdenum</keyword>
<keyword evidence="7 11" id="KW-0479">Metal-binding</keyword>
<dbReference type="Proteomes" id="UP000632828">
    <property type="component" value="Unassembled WGS sequence"/>
</dbReference>
<dbReference type="FunFam" id="3.40.980.10:FF:000004">
    <property type="entry name" value="Molybdopterin molybdenumtransferase"/>
    <property type="match status" value="1"/>
</dbReference>
<evidence type="ECO:0000256" key="4">
    <source>
        <dbReference type="ARBA" id="ARBA00010763"/>
    </source>
</evidence>
<dbReference type="RefSeq" id="WP_191154409.1">
    <property type="nucleotide sequence ID" value="NZ_JACWUN010000005.1"/>
</dbReference>
<dbReference type="InterPro" id="IPR038987">
    <property type="entry name" value="MoeA-like"/>
</dbReference>
<evidence type="ECO:0000256" key="3">
    <source>
        <dbReference type="ARBA" id="ARBA00005046"/>
    </source>
</evidence>
<dbReference type="SMART" id="SM00852">
    <property type="entry name" value="MoCF_biosynth"/>
    <property type="match status" value="1"/>
</dbReference>
<comment type="function">
    <text evidence="2 11">Catalyzes the insertion of molybdate into adenylated molybdopterin with the concomitant release of AMP.</text>
</comment>
<dbReference type="InterPro" id="IPR036135">
    <property type="entry name" value="MoeA_linker/N_sf"/>
</dbReference>
<dbReference type="NCBIfam" id="TIGR00177">
    <property type="entry name" value="molyb_syn"/>
    <property type="match status" value="1"/>
</dbReference>
<name>A0A8J6QUC8_9BACT</name>
<comment type="caution">
    <text evidence="13">The sequence shown here is derived from an EMBL/GenBank/DDBJ whole genome shotgun (WGS) entry which is preliminary data.</text>
</comment>
<dbReference type="PROSITE" id="PS01079">
    <property type="entry name" value="MOCF_BIOSYNTHESIS_2"/>
    <property type="match status" value="1"/>
</dbReference>
<dbReference type="SUPFAM" id="SSF53218">
    <property type="entry name" value="Molybdenum cofactor biosynthesis proteins"/>
    <property type="match status" value="1"/>
</dbReference>
<dbReference type="GO" id="GO:0061599">
    <property type="term" value="F:molybdopterin molybdotransferase activity"/>
    <property type="evidence" value="ECO:0007669"/>
    <property type="project" value="UniProtKB-UniRule"/>
</dbReference>
<keyword evidence="14" id="KW-1185">Reference proteome</keyword>
<protein>
    <recommendedName>
        <fullName evidence="11">Molybdopterin molybdenumtransferase</fullName>
        <ecNumber evidence="11">2.10.1.1</ecNumber>
    </recommendedName>
</protein>
<evidence type="ECO:0000256" key="6">
    <source>
        <dbReference type="ARBA" id="ARBA00022679"/>
    </source>
</evidence>
<dbReference type="NCBIfam" id="NF045515">
    <property type="entry name" value="Glp_gephyrin"/>
    <property type="match status" value="1"/>
</dbReference>
<dbReference type="Gene3D" id="3.90.105.10">
    <property type="entry name" value="Molybdopterin biosynthesis moea protein, domain 2"/>
    <property type="match status" value="1"/>
</dbReference>
<comment type="pathway">
    <text evidence="3 11">Cofactor biosynthesis; molybdopterin biosynthesis.</text>
</comment>
<dbReference type="SUPFAM" id="SSF63867">
    <property type="entry name" value="MoeA C-terminal domain-like"/>
    <property type="match status" value="1"/>
</dbReference>
<dbReference type="InterPro" id="IPR036688">
    <property type="entry name" value="MoeA_C_domain_IV_sf"/>
</dbReference>
<keyword evidence="8 11" id="KW-0460">Magnesium</keyword>
<dbReference type="Gene3D" id="2.170.190.11">
    <property type="entry name" value="Molybdopterin biosynthesis moea protein, domain 3"/>
    <property type="match status" value="1"/>
</dbReference>
<proteinExistence type="inferred from homology"/>
<dbReference type="GO" id="GO:0006777">
    <property type="term" value="P:Mo-molybdopterin cofactor biosynthetic process"/>
    <property type="evidence" value="ECO:0007669"/>
    <property type="project" value="UniProtKB-UniRule"/>
</dbReference>
<evidence type="ECO:0000256" key="2">
    <source>
        <dbReference type="ARBA" id="ARBA00002901"/>
    </source>
</evidence>
<feature type="domain" description="MoaB/Mog" evidence="12">
    <location>
        <begin position="174"/>
        <end position="311"/>
    </location>
</feature>
<evidence type="ECO:0000313" key="13">
    <source>
        <dbReference type="EMBL" id="MBD1400130.1"/>
    </source>
</evidence>
<evidence type="ECO:0000256" key="9">
    <source>
        <dbReference type="ARBA" id="ARBA00023150"/>
    </source>
</evidence>
<evidence type="ECO:0000256" key="10">
    <source>
        <dbReference type="ARBA" id="ARBA00047317"/>
    </source>
</evidence>
<accession>A0A8J6QUC8</accession>
<dbReference type="Gene3D" id="3.40.980.10">
    <property type="entry name" value="MoaB/Mog-like domain"/>
    <property type="match status" value="1"/>
</dbReference>
<evidence type="ECO:0000256" key="1">
    <source>
        <dbReference type="ARBA" id="ARBA00001946"/>
    </source>
</evidence>
<dbReference type="InterPro" id="IPR001453">
    <property type="entry name" value="MoaB/Mog_dom"/>
</dbReference>
<dbReference type="Pfam" id="PF03453">
    <property type="entry name" value="MoeA_N"/>
    <property type="match status" value="1"/>
</dbReference>
<gene>
    <name evidence="13" type="ORF">ICT70_05545</name>
</gene>
<evidence type="ECO:0000259" key="12">
    <source>
        <dbReference type="SMART" id="SM00852"/>
    </source>
</evidence>
<sequence length="406" mass="43232">MIDYQQAIDCIFQTIKPLAAVRVPLAEGVDRVLAEDVFSLLELPPADNSAMDGYAFDHAGLADGFLTTIGFIPAGDTFSATVKRGEAVRIMTGAPLPKGVDTVVPIEDIESLSDNRIRLRKRLEHGANVRVRGEELKAGEKILCRGQHLDPAAIGMLASAGITEVCVYPAPRVAILSTGDELVELGETPDSGKIINSNAHLLAACLRQDGFIPILLGIARDQPGELEAFLRKGLDADMLITTGGVSVGDRDLVQPTLMKIGFKKLFWQVATKPGKPTLFGTIDGQPVFGLPGNPAASAATYQLYARPALRMLAGHSHPFAPTLRVTLATPLKAGGKRLHFLWGNLIIVNGVLQFDPSQRQGSGQNRSAVGAQALFPLPIDSPALAAGDSIDVIMLHLPFGQNPSHN</sequence>
<dbReference type="Gene3D" id="2.40.340.10">
    <property type="entry name" value="MoeA, C-terminal, domain IV"/>
    <property type="match status" value="1"/>
</dbReference>
<keyword evidence="9 11" id="KW-0501">Molybdenum cofactor biosynthesis</keyword>
<evidence type="ECO:0000256" key="7">
    <source>
        <dbReference type="ARBA" id="ARBA00022723"/>
    </source>
</evidence>
<dbReference type="SUPFAM" id="SSF63882">
    <property type="entry name" value="MoeA N-terminal region -like"/>
    <property type="match status" value="1"/>
</dbReference>
<evidence type="ECO:0000256" key="5">
    <source>
        <dbReference type="ARBA" id="ARBA00022505"/>
    </source>
</evidence>
<evidence type="ECO:0000256" key="8">
    <source>
        <dbReference type="ARBA" id="ARBA00022842"/>
    </source>
</evidence>
<dbReference type="EMBL" id="JACWUN010000005">
    <property type="protein sequence ID" value="MBD1400130.1"/>
    <property type="molecule type" value="Genomic_DNA"/>
</dbReference>
<dbReference type="GO" id="GO:0005829">
    <property type="term" value="C:cytosol"/>
    <property type="evidence" value="ECO:0007669"/>
    <property type="project" value="TreeGrafter"/>
</dbReference>
<dbReference type="InterPro" id="IPR005110">
    <property type="entry name" value="MoeA_linker/N"/>
</dbReference>
<organism evidence="13 14">
    <name type="scientific">Pelovirga terrestris</name>
    <dbReference type="NCBI Taxonomy" id="2771352"/>
    <lineage>
        <taxon>Bacteria</taxon>
        <taxon>Pseudomonadati</taxon>
        <taxon>Thermodesulfobacteriota</taxon>
        <taxon>Desulfuromonadia</taxon>
        <taxon>Geobacterales</taxon>
        <taxon>Geobacteraceae</taxon>
        <taxon>Pelovirga</taxon>
    </lineage>
</organism>
<comment type="cofactor">
    <cofactor evidence="1 11">
        <name>Mg(2+)</name>
        <dbReference type="ChEBI" id="CHEBI:18420"/>
    </cofactor>
</comment>
<dbReference type="Pfam" id="PF03454">
    <property type="entry name" value="MoeA_C"/>
    <property type="match status" value="1"/>
</dbReference>
<evidence type="ECO:0000256" key="11">
    <source>
        <dbReference type="RuleBase" id="RU365090"/>
    </source>
</evidence>
<dbReference type="CDD" id="cd00887">
    <property type="entry name" value="MoeA"/>
    <property type="match status" value="1"/>
</dbReference>
<comment type="catalytic activity">
    <reaction evidence="10">
        <text>adenylyl-molybdopterin + molybdate = Mo-molybdopterin + AMP + H(+)</text>
        <dbReference type="Rhea" id="RHEA:35047"/>
        <dbReference type="ChEBI" id="CHEBI:15378"/>
        <dbReference type="ChEBI" id="CHEBI:36264"/>
        <dbReference type="ChEBI" id="CHEBI:62727"/>
        <dbReference type="ChEBI" id="CHEBI:71302"/>
        <dbReference type="ChEBI" id="CHEBI:456215"/>
        <dbReference type="EC" id="2.10.1.1"/>
    </reaction>
</comment>
<keyword evidence="6 11" id="KW-0808">Transferase</keyword>
<comment type="similarity">
    <text evidence="4 11">Belongs to the MoeA family.</text>
</comment>
<dbReference type="InterPro" id="IPR008284">
    <property type="entry name" value="MoCF_biosynth_CS"/>
</dbReference>
<reference evidence="13" key="1">
    <citation type="submission" date="2020-09" db="EMBL/GenBank/DDBJ databases">
        <title>Pelobacter alkaliphilus sp. nov., a novel anaerobic arsenate-reducing bacterium from terrestrial mud volcano.</title>
        <authorList>
            <person name="Khomyakova M.A."/>
            <person name="Merkel A.Y."/>
            <person name="Slobodkin A.I."/>
        </authorList>
    </citation>
    <scope>NUCLEOTIDE SEQUENCE</scope>
    <source>
        <strain evidence="13">M08fum</strain>
    </source>
</reference>
<dbReference type="EC" id="2.10.1.1" evidence="11"/>
<evidence type="ECO:0000313" key="14">
    <source>
        <dbReference type="Proteomes" id="UP000632828"/>
    </source>
</evidence>
<dbReference type="GO" id="GO:0046872">
    <property type="term" value="F:metal ion binding"/>
    <property type="evidence" value="ECO:0007669"/>
    <property type="project" value="UniProtKB-UniRule"/>
</dbReference>
<dbReference type="PANTHER" id="PTHR10192:SF5">
    <property type="entry name" value="GEPHYRIN"/>
    <property type="match status" value="1"/>
</dbReference>
<dbReference type="Pfam" id="PF00994">
    <property type="entry name" value="MoCF_biosynth"/>
    <property type="match status" value="1"/>
</dbReference>
<dbReference type="InterPro" id="IPR036425">
    <property type="entry name" value="MoaB/Mog-like_dom_sf"/>
</dbReference>
<dbReference type="UniPathway" id="UPA00344"/>